<feature type="chain" id="PRO_5046630638" description="Heparinase II/III family protein" evidence="2">
    <location>
        <begin position="22"/>
        <end position="815"/>
    </location>
</feature>
<dbReference type="Proteomes" id="UP001336314">
    <property type="component" value="Unassembled WGS sequence"/>
</dbReference>
<evidence type="ECO:0008006" key="5">
    <source>
        <dbReference type="Google" id="ProtNLM"/>
    </source>
</evidence>
<evidence type="ECO:0000256" key="1">
    <source>
        <dbReference type="SAM" id="MobiDB-lite"/>
    </source>
</evidence>
<dbReference type="SUPFAM" id="SSF48230">
    <property type="entry name" value="Chondroitin AC/alginate lyase"/>
    <property type="match status" value="1"/>
</dbReference>
<keyword evidence="4" id="KW-1185">Reference proteome</keyword>
<evidence type="ECO:0000256" key="2">
    <source>
        <dbReference type="SAM" id="SignalP"/>
    </source>
</evidence>
<comment type="caution">
    <text evidence="3">The sequence shown here is derived from an EMBL/GenBank/DDBJ whole genome shotgun (WGS) entry which is preliminary data.</text>
</comment>
<keyword evidence="2" id="KW-0732">Signal</keyword>
<dbReference type="RefSeq" id="WP_330127555.1">
    <property type="nucleotide sequence ID" value="NZ_JAUHLI010000002.1"/>
</dbReference>
<evidence type="ECO:0000313" key="3">
    <source>
        <dbReference type="EMBL" id="MEE2000415.1"/>
    </source>
</evidence>
<proteinExistence type="predicted"/>
<name>A0ABU7J1N7_9GAMM</name>
<dbReference type="InterPro" id="IPR008929">
    <property type="entry name" value="Chondroitin_lyas"/>
</dbReference>
<dbReference type="Gene3D" id="1.50.10.100">
    <property type="entry name" value="Chondroitin AC/alginate lyase"/>
    <property type="match status" value="1"/>
</dbReference>
<organism evidence="3 4">
    <name type="scientific">Alkalimonas cellulosilytica</name>
    <dbReference type="NCBI Taxonomy" id="3058395"/>
    <lineage>
        <taxon>Bacteria</taxon>
        <taxon>Pseudomonadati</taxon>
        <taxon>Pseudomonadota</taxon>
        <taxon>Gammaproteobacteria</taxon>
        <taxon>Alkalimonas</taxon>
    </lineage>
</organism>
<feature type="compositionally biased region" description="Acidic residues" evidence="1">
    <location>
        <begin position="39"/>
        <end position="70"/>
    </location>
</feature>
<dbReference type="Gene3D" id="2.70.98.70">
    <property type="match status" value="1"/>
</dbReference>
<feature type="signal peptide" evidence="2">
    <location>
        <begin position="1"/>
        <end position="21"/>
    </location>
</feature>
<feature type="region of interest" description="Disordered" evidence="1">
    <location>
        <begin position="25"/>
        <end position="80"/>
    </location>
</feature>
<protein>
    <recommendedName>
        <fullName evidence="5">Heparinase II/III family protein</fullName>
    </recommendedName>
</protein>
<accession>A0ABU7J1N7</accession>
<dbReference type="EMBL" id="JAUHLI010000002">
    <property type="protein sequence ID" value="MEE2000415.1"/>
    <property type="molecule type" value="Genomic_DNA"/>
</dbReference>
<gene>
    <name evidence="3" type="ORF">QWY20_03030</name>
</gene>
<sequence>MTKLSLLAALCIAGLFLAACGGNNDAPPPSSIVIPPVDGGDDDDDDDDGDGDGDHDNDDGSEDDNNDDGSADNSDPSEPPVYWAHAETTLFLLPNRIEQLRRQLEEDDSAFLAMRSWLNTYLGRTPYNSGEYAKAYALGYHLTGDEDYLEQGKRLLWQGYFSDPDVGWRSFTNRNGFRTGGNRIAISYAWLRFAFNQEERSVAEQHIATWTEHWLDYTNHQNDFHGYRFTDTDKTAAIAENLTLFGYILQQNESYQELAELSLSVADTMLQRFVVDYYMHDIMAGGVWAEGSDYSPRTQLHWMRVFLINRDLRDLPFPSEYAEHAAAALIQHTLPGSTGVYQFGSVEQGRDYRPVFHDGRYQFALYLTELLQGSEVRPQLQSWLENQLETAGHLQVSLHPGIERVLFYQQPSKPAAPTSLSKLHFAPGVGLISARSSWEADATSLYFITRRSRVDHEHSDALNIDVAHRGVWITKQVTGYSAAGARSDAHNTLLIENATLEGSANPTGRALGNGFYRTIFQDGSITLISAEATDIYNMSGYFATTYAELVTRQVALIGEQTLAIFDNVRTLPNQIRDLQQYKPELGLQRGDEYIRQVTVNQLFQGEPVEHEFAVQGFRIQTNEMIGYYQVAWPEQANIRKVDGREFWANETQHSVPDNQRKWRLKISPAQPQVHTEVLTYFEFEGATGKAPLIYNNVESNDQLELNTGFQPQEKFIMNIENGTLNSDHWFGAGFIRESTLVLFSRFPDQPKESFLQLSIPENVAIQSLYILGWQPEARVHVDVAQQGRLIELTPTNNSGNNTHQATEDGLVVIKL</sequence>
<reference evidence="3 4" key="1">
    <citation type="submission" date="2023-07" db="EMBL/GenBank/DDBJ databases">
        <title>Alkalimonas sp., MEB108 novel, alkaliphilic bacterium isolated from Lonar Lake, India.</title>
        <authorList>
            <person name="Joshi A."/>
            <person name="Thite S."/>
        </authorList>
    </citation>
    <scope>NUCLEOTIDE SEQUENCE [LARGE SCALE GENOMIC DNA]</scope>
    <source>
        <strain evidence="3 4">MEB108</strain>
    </source>
</reference>
<dbReference type="PROSITE" id="PS51257">
    <property type="entry name" value="PROKAR_LIPOPROTEIN"/>
    <property type="match status" value="1"/>
</dbReference>
<evidence type="ECO:0000313" key="4">
    <source>
        <dbReference type="Proteomes" id="UP001336314"/>
    </source>
</evidence>